<dbReference type="PRINTS" id="PR00359">
    <property type="entry name" value="BP450"/>
</dbReference>
<dbReference type="InterPro" id="IPR001128">
    <property type="entry name" value="Cyt_P450"/>
</dbReference>
<evidence type="ECO:0000313" key="9">
    <source>
        <dbReference type="EMBL" id="PHV64944.1"/>
    </source>
</evidence>
<accession>A0A2G3PGK3</accession>
<comment type="caution">
    <text evidence="9">The sequence shown here is derived from an EMBL/GenBank/DDBJ whole genome shotgun (WGS) entry which is preliminary data.</text>
</comment>
<comment type="cofactor">
    <cofactor evidence="1">
        <name>heme</name>
        <dbReference type="ChEBI" id="CHEBI:30413"/>
    </cofactor>
</comment>
<proteinExistence type="inferred from homology"/>
<evidence type="ECO:0000256" key="1">
    <source>
        <dbReference type="ARBA" id="ARBA00001971"/>
    </source>
</evidence>
<dbReference type="GO" id="GO:0008395">
    <property type="term" value="F:steroid hydroxylase activity"/>
    <property type="evidence" value="ECO:0007669"/>
    <property type="project" value="TreeGrafter"/>
</dbReference>
<evidence type="ECO:0000313" key="10">
    <source>
        <dbReference type="Proteomes" id="UP000225108"/>
    </source>
</evidence>
<reference evidence="9 10" key="1">
    <citation type="submission" date="2017-10" db="EMBL/GenBank/DDBJ databases">
        <title>The draft genome sequence of Williamsia sp. BULT 1.1 isolated from the semi-arid grassland soils from South Africa.</title>
        <authorList>
            <person name="Kabwe M.H."/>
            <person name="Govender N."/>
            <person name="Mutseka Lunga P."/>
            <person name="Vikram S."/>
            <person name="Makhalanyane T.P."/>
        </authorList>
    </citation>
    <scope>NUCLEOTIDE SEQUENCE [LARGE SCALE GENOMIC DNA]</scope>
    <source>
        <strain evidence="9 10">BULT 1.1</strain>
    </source>
</reference>
<comment type="similarity">
    <text evidence="2 8">Belongs to the cytochrome P450 family.</text>
</comment>
<evidence type="ECO:0000256" key="5">
    <source>
        <dbReference type="ARBA" id="ARBA00023002"/>
    </source>
</evidence>
<organism evidence="9 10">
    <name type="scientific">Williamsia marianensis</name>
    <dbReference type="NCBI Taxonomy" id="85044"/>
    <lineage>
        <taxon>Bacteria</taxon>
        <taxon>Bacillati</taxon>
        <taxon>Actinomycetota</taxon>
        <taxon>Actinomycetes</taxon>
        <taxon>Mycobacteriales</taxon>
        <taxon>Nocardiaceae</taxon>
        <taxon>Williamsia</taxon>
    </lineage>
</organism>
<dbReference type="Pfam" id="PF00067">
    <property type="entry name" value="p450"/>
    <property type="match status" value="1"/>
</dbReference>
<keyword evidence="6 8" id="KW-0408">Iron</keyword>
<dbReference type="Proteomes" id="UP000225108">
    <property type="component" value="Unassembled WGS sequence"/>
</dbReference>
<evidence type="ECO:0000256" key="2">
    <source>
        <dbReference type="ARBA" id="ARBA00010617"/>
    </source>
</evidence>
<dbReference type="AlphaFoldDB" id="A0A2G3PGK3"/>
<sequence>MHDLNNPYPFYAELRRSCPVHRVGDSSFYVVSTWDLIAEALARPQDFSSNLTATMLWRDDHTVGEVDIASFGAPLHVLATADGDRHRGHRTMVMPSLVAGRVRALEPFVRDTYHQLWRAGLDEHNRIDWVQAVAQRLPMTVIAHLVGLPACDIDDLLRWTMASTVLLDAVVTTEEVRDAVAAVVEFSTYLAEAFDAAVTAPGTDVVSDLARAAAGGDIDRETAIHMLIQIVTAGAESTVSLLGTSVWMLGRRPDTVEQLRTDHTLVPVFIEEALRLESPFRGHYRHVVNDTTLGDVHLPAGSHLYLAWGSANRDPERFDNPDTLDLRPPRRRTHMAFGKGLHLCVGAALARLQGRIGVEFLLESTTALKLDNPAPDWTPSVLSRRLRTLPMTVRPS</sequence>
<evidence type="ECO:0000256" key="8">
    <source>
        <dbReference type="RuleBase" id="RU000461"/>
    </source>
</evidence>
<dbReference type="RefSeq" id="WP_099384786.1">
    <property type="nucleotide sequence ID" value="NZ_PEBD01000011.1"/>
</dbReference>
<dbReference type="GO" id="GO:0036199">
    <property type="term" value="F:cholest-4-en-3-one 26-monooxygenase activity"/>
    <property type="evidence" value="ECO:0007669"/>
    <property type="project" value="TreeGrafter"/>
</dbReference>
<dbReference type="InterPro" id="IPR002397">
    <property type="entry name" value="Cyt_P450_B"/>
</dbReference>
<dbReference type="PANTHER" id="PTHR46696:SF4">
    <property type="entry name" value="BIOTIN BIOSYNTHESIS CYTOCHROME P450"/>
    <property type="match status" value="1"/>
</dbReference>
<dbReference type="PROSITE" id="PS00086">
    <property type="entry name" value="CYTOCHROME_P450"/>
    <property type="match status" value="1"/>
</dbReference>
<dbReference type="EMBL" id="PEBD01000011">
    <property type="protein sequence ID" value="PHV64944.1"/>
    <property type="molecule type" value="Genomic_DNA"/>
</dbReference>
<dbReference type="SUPFAM" id="SSF48264">
    <property type="entry name" value="Cytochrome P450"/>
    <property type="match status" value="1"/>
</dbReference>
<evidence type="ECO:0000256" key="6">
    <source>
        <dbReference type="ARBA" id="ARBA00023004"/>
    </source>
</evidence>
<dbReference type="Gene3D" id="1.10.630.10">
    <property type="entry name" value="Cytochrome P450"/>
    <property type="match status" value="1"/>
</dbReference>
<dbReference type="GO" id="GO:0005506">
    <property type="term" value="F:iron ion binding"/>
    <property type="evidence" value="ECO:0007669"/>
    <property type="project" value="InterPro"/>
</dbReference>
<keyword evidence="3 8" id="KW-0349">Heme</keyword>
<gene>
    <name evidence="9" type="ORF">CSW57_22065</name>
</gene>
<dbReference type="PANTHER" id="PTHR46696">
    <property type="entry name" value="P450, PUTATIVE (EUROFUNG)-RELATED"/>
    <property type="match status" value="1"/>
</dbReference>
<evidence type="ECO:0000256" key="3">
    <source>
        <dbReference type="ARBA" id="ARBA00022617"/>
    </source>
</evidence>
<dbReference type="InterPro" id="IPR036396">
    <property type="entry name" value="Cyt_P450_sf"/>
</dbReference>
<keyword evidence="7 8" id="KW-0503">Monooxygenase</keyword>
<protein>
    <submittedName>
        <fullName evidence="9">Cytochrome P450</fullName>
    </submittedName>
</protein>
<dbReference type="GO" id="GO:0006707">
    <property type="term" value="P:cholesterol catabolic process"/>
    <property type="evidence" value="ECO:0007669"/>
    <property type="project" value="TreeGrafter"/>
</dbReference>
<evidence type="ECO:0000256" key="4">
    <source>
        <dbReference type="ARBA" id="ARBA00022723"/>
    </source>
</evidence>
<evidence type="ECO:0000256" key="7">
    <source>
        <dbReference type="ARBA" id="ARBA00023033"/>
    </source>
</evidence>
<keyword evidence="4 8" id="KW-0479">Metal-binding</keyword>
<dbReference type="GO" id="GO:0020037">
    <property type="term" value="F:heme binding"/>
    <property type="evidence" value="ECO:0007669"/>
    <property type="project" value="InterPro"/>
</dbReference>
<name>A0A2G3PGK3_WILMA</name>
<keyword evidence="5 8" id="KW-0560">Oxidoreductase</keyword>
<dbReference type="InterPro" id="IPR017972">
    <property type="entry name" value="Cyt_P450_CS"/>
</dbReference>